<dbReference type="PROSITE" id="PS00641">
    <property type="entry name" value="COMPLEX1_75K_1"/>
    <property type="match status" value="1"/>
</dbReference>
<evidence type="ECO:0000256" key="3">
    <source>
        <dbReference type="ARBA" id="ARBA00022485"/>
    </source>
</evidence>
<name>A0A2S5KP98_9PROT</name>
<comment type="caution">
    <text evidence="13">The sequence shown here is derived from an EMBL/GenBank/DDBJ whole genome shotgun (WGS) entry which is preliminary data.</text>
</comment>
<dbReference type="PROSITE" id="PS00642">
    <property type="entry name" value="COMPLEX1_75K_2"/>
    <property type="match status" value="1"/>
</dbReference>
<dbReference type="SUPFAM" id="SSF53706">
    <property type="entry name" value="Formate dehydrogenase/DMSO reductase, domains 1-3"/>
    <property type="match status" value="1"/>
</dbReference>
<dbReference type="Pfam" id="PF22117">
    <property type="entry name" value="Fer4_Nqo3"/>
    <property type="match status" value="1"/>
</dbReference>
<dbReference type="PROSITE" id="PS51085">
    <property type="entry name" value="2FE2S_FER_2"/>
    <property type="match status" value="1"/>
</dbReference>
<keyword evidence="5" id="KW-0874">Quinone</keyword>
<accession>A0A2S5KP98</accession>
<dbReference type="SUPFAM" id="SSF54292">
    <property type="entry name" value="2Fe-2S ferredoxin-like"/>
    <property type="match status" value="1"/>
</dbReference>
<dbReference type="Pfam" id="PF10588">
    <property type="entry name" value="NADH-G_4Fe-4S_3"/>
    <property type="match status" value="1"/>
</dbReference>
<dbReference type="PANTHER" id="PTHR43105:SF10">
    <property type="entry name" value="NADH-QUINONE OXIDOREDUCTASE SUBUNIT G"/>
    <property type="match status" value="1"/>
</dbReference>
<evidence type="ECO:0000256" key="8">
    <source>
        <dbReference type="ARBA" id="ARBA00023014"/>
    </source>
</evidence>
<evidence type="ECO:0000256" key="6">
    <source>
        <dbReference type="ARBA" id="ARBA00022723"/>
    </source>
</evidence>
<dbReference type="Pfam" id="PF00384">
    <property type="entry name" value="Molybdopterin"/>
    <property type="match status" value="1"/>
</dbReference>
<keyword evidence="4" id="KW-0001">2Fe-2S</keyword>
<feature type="domain" description="4Fe-4S His(Cys)3-ligated-type" evidence="12">
    <location>
        <begin position="95"/>
        <end position="134"/>
    </location>
</feature>
<feature type="domain" description="4Fe-4S Mo/W bis-MGD-type" evidence="11">
    <location>
        <begin position="233"/>
        <end position="289"/>
    </location>
</feature>
<evidence type="ECO:0000256" key="7">
    <source>
        <dbReference type="ARBA" id="ARBA00023004"/>
    </source>
</evidence>
<gene>
    <name evidence="13" type="ORF">C4K68_14850</name>
</gene>
<evidence type="ECO:0000256" key="5">
    <source>
        <dbReference type="ARBA" id="ARBA00022719"/>
    </source>
</evidence>
<dbReference type="SMART" id="SM00929">
    <property type="entry name" value="NADH-G_4Fe-4S_3"/>
    <property type="match status" value="1"/>
</dbReference>
<proteinExistence type="inferred from homology"/>
<dbReference type="InterPro" id="IPR000283">
    <property type="entry name" value="NADH_UbQ_OxRdtase_75kDa_su_CS"/>
</dbReference>
<dbReference type="Pfam" id="PF13510">
    <property type="entry name" value="Fer2_4"/>
    <property type="match status" value="1"/>
</dbReference>
<keyword evidence="7" id="KW-0408">Iron</keyword>
<dbReference type="GO" id="GO:0048038">
    <property type="term" value="F:quinone binding"/>
    <property type="evidence" value="ECO:0007669"/>
    <property type="project" value="UniProtKB-KW"/>
</dbReference>
<comment type="cofactor">
    <cofactor evidence="9">
        <name>[2Fe-2S] cluster</name>
        <dbReference type="ChEBI" id="CHEBI:190135"/>
    </cofactor>
</comment>
<dbReference type="Gene3D" id="3.10.20.740">
    <property type="match status" value="1"/>
</dbReference>
<dbReference type="CDD" id="cd00207">
    <property type="entry name" value="fer2"/>
    <property type="match status" value="1"/>
</dbReference>
<dbReference type="GO" id="GO:0016020">
    <property type="term" value="C:membrane"/>
    <property type="evidence" value="ECO:0007669"/>
    <property type="project" value="InterPro"/>
</dbReference>
<evidence type="ECO:0000259" key="11">
    <source>
        <dbReference type="PROSITE" id="PS51669"/>
    </source>
</evidence>
<dbReference type="Pfam" id="PF04879">
    <property type="entry name" value="Molybdop_Fe4S4"/>
    <property type="match status" value="1"/>
</dbReference>
<dbReference type="PANTHER" id="PTHR43105">
    <property type="entry name" value="RESPIRATORY NITRATE REDUCTASE"/>
    <property type="match status" value="1"/>
</dbReference>
<dbReference type="GO" id="GO:0051537">
    <property type="term" value="F:2 iron, 2 sulfur cluster binding"/>
    <property type="evidence" value="ECO:0007669"/>
    <property type="project" value="UniProtKB-KW"/>
</dbReference>
<keyword evidence="3" id="KW-0004">4Fe-4S</keyword>
<dbReference type="InterPro" id="IPR019574">
    <property type="entry name" value="NADH_UbQ_OxRdtase_Gsu_4Fe4S-bd"/>
</dbReference>
<dbReference type="GO" id="GO:0046872">
    <property type="term" value="F:metal ion binding"/>
    <property type="evidence" value="ECO:0007669"/>
    <property type="project" value="UniProtKB-KW"/>
</dbReference>
<evidence type="ECO:0000313" key="14">
    <source>
        <dbReference type="Proteomes" id="UP000238196"/>
    </source>
</evidence>
<keyword evidence="6" id="KW-0479">Metal-binding</keyword>
<dbReference type="InterPro" id="IPR001041">
    <property type="entry name" value="2Fe-2S_ferredoxin-type"/>
</dbReference>
<evidence type="ECO:0000256" key="2">
    <source>
        <dbReference type="ARBA" id="ARBA00005404"/>
    </source>
</evidence>
<dbReference type="AlphaFoldDB" id="A0A2S5KP98"/>
<dbReference type="SUPFAM" id="SSF54862">
    <property type="entry name" value="4Fe-4S ferredoxins"/>
    <property type="match status" value="1"/>
</dbReference>
<dbReference type="GO" id="GO:0042773">
    <property type="term" value="P:ATP synthesis coupled electron transport"/>
    <property type="evidence" value="ECO:0007669"/>
    <property type="project" value="InterPro"/>
</dbReference>
<evidence type="ECO:0000256" key="9">
    <source>
        <dbReference type="ARBA" id="ARBA00034078"/>
    </source>
</evidence>
<dbReference type="Gene3D" id="3.40.50.740">
    <property type="match status" value="1"/>
</dbReference>
<dbReference type="GO" id="GO:0008137">
    <property type="term" value="F:NADH dehydrogenase (ubiquinone) activity"/>
    <property type="evidence" value="ECO:0007669"/>
    <property type="project" value="InterPro"/>
</dbReference>
<dbReference type="InterPro" id="IPR050123">
    <property type="entry name" value="Prok_molybdopt-oxidoreductase"/>
</dbReference>
<comment type="similarity">
    <text evidence="2">Belongs to the complex I 75 kDa subunit family.</text>
</comment>
<protein>
    <submittedName>
        <fullName evidence="13">NADH dehydrogenase (Quinone) subunit G</fullName>
    </submittedName>
</protein>
<dbReference type="GO" id="GO:0051539">
    <property type="term" value="F:4 iron, 4 sulfur cluster binding"/>
    <property type="evidence" value="ECO:0007669"/>
    <property type="project" value="UniProtKB-KW"/>
</dbReference>
<evidence type="ECO:0000259" key="12">
    <source>
        <dbReference type="PROSITE" id="PS51839"/>
    </source>
</evidence>
<dbReference type="InterPro" id="IPR054351">
    <property type="entry name" value="NADH_UbQ_OxRdtase_ferredoxin"/>
</dbReference>
<dbReference type="PROSITE" id="PS51669">
    <property type="entry name" value="4FE4S_MOW_BIS_MGD"/>
    <property type="match status" value="1"/>
</dbReference>
<dbReference type="OrthoDB" id="9810782at2"/>
<evidence type="ECO:0000313" key="13">
    <source>
        <dbReference type="EMBL" id="PPC76560.1"/>
    </source>
</evidence>
<dbReference type="GO" id="GO:0003954">
    <property type="term" value="F:NADH dehydrogenase activity"/>
    <property type="evidence" value="ECO:0007669"/>
    <property type="project" value="TreeGrafter"/>
</dbReference>
<dbReference type="EMBL" id="PRLP01000048">
    <property type="protein sequence ID" value="PPC76560.1"/>
    <property type="molecule type" value="Genomic_DNA"/>
</dbReference>
<dbReference type="InterPro" id="IPR006656">
    <property type="entry name" value="Mopterin_OxRdtase"/>
</dbReference>
<sequence length="794" mass="85544">MFLRRTWRTPLMGTLYIDDQPVEFQPGDNVLDAAKRANIEVPYFCYHPALGAVGSCRVCAMETVPSREGEQPRTVMTCTLKAQDGMRFRFAQSDKAPGVSKTMVEFYMTRHPNDCPVCDEGGDCHLQNMTVEVGHAYRRFDGQKKTYPNQLLGPLVWNTANRCITCYRCVRFYQDYALGDDFGAMGSRNNVLFRRIDDGAFDSPFAGNIITVCPTGTFTDKVFRRKYSRTWMLKKSASICAHCSVGCHVEPGARAGTLRRVVPNENSAVNQYFICDRGRYAPHASEAANRPLQVKVGGQLRQEPALAVLRQALAVSDARWGVMGSAREDVVTNLVLQQLASDLNAPFTAFTDPLTEVRTKTAVNLSLSAPSLQDIEAADCILVVGELTEHAPMMELAVRQALKQGKPVMMLHAAASLLAGMVRKQRSLQAQTQAPVLWAETLQKLISSLSQEQADGWAALLKNAKAPVLLGVAEVMPTAAIKALAELAAVLGEQARVGFALPAANSFGAAQVSQAGSSEQLLEALERGDINALLVVGADPMSGWQGERWSKALAKIQHLVVVDHIHSATVQAATVVVPSAAVSERNGVFINYEGRVQSFAKAYSRETPVLLQEELIALLSGDARARVQSQLLSMLGSVMPSPGSTGSRIKPATLPIGQLAEAVLGNGPALVLQGWHGEEEVAGFATELASLTPHDSVGIAPAYAKALGLTLDKNSRLTISVHNKQLTLPVSLSAQVAEGCVAVSRRAFAELQARLGDEVKLTAAMRLSEEPAAPSVVAHFTPLQGDNSNGGLRP</sequence>
<dbReference type="PROSITE" id="PS51839">
    <property type="entry name" value="4FE4S_HC3"/>
    <property type="match status" value="1"/>
</dbReference>
<dbReference type="PROSITE" id="PS00643">
    <property type="entry name" value="COMPLEX1_75K_3"/>
    <property type="match status" value="1"/>
</dbReference>
<dbReference type="InterPro" id="IPR006963">
    <property type="entry name" value="Mopterin_OxRdtase_4Fe-4S_dom"/>
</dbReference>
<evidence type="ECO:0000259" key="10">
    <source>
        <dbReference type="PROSITE" id="PS51085"/>
    </source>
</evidence>
<keyword evidence="8" id="KW-0411">Iron-sulfur</keyword>
<organism evidence="13 14">
    <name type="scientific">Proteobacteria bacterium 228</name>
    <dbReference type="NCBI Taxonomy" id="2083153"/>
    <lineage>
        <taxon>Bacteria</taxon>
        <taxon>Pseudomonadati</taxon>
        <taxon>Pseudomonadota</taxon>
    </lineage>
</organism>
<evidence type="ECO:0000256" key="1">
    <source>
        <dbReference type="ARBA" id="ARBA00001966"/>
    </source>
</evidence>
<dbReference type="Gene3D" id="2.20.25.90">
    <property type="entry name" value="ADC-like domains"/>
    <property type="match status" value="1"/>
</dbReference>
<dbReference type="SMART" id="SM00926">
    <property type="entry name" value="Molybdop_Fe4S4"/>
    <property type="match status" value="1"/>
</dbReference>
<dbReference type="InterPro" id="IPR036010">
    <property type="entry name" value="2Fe-2S_ferredoxin-like_sf"/>
</dbReference>
<comment type="cofactor">
    <cofactor evidence="1">
        <name>[4Fe-4S] cluster</name>
        <dbReference type="ChEBI" id="CHEBI:49883"/>
    </cofactor>
</comment>
<evidence type="ECO:0000256" key="4">
    <source>
        <dbReference type="ARBA" id="ARBA00022714"/>
    </source>
</evidence>
<reference evidence="13 14" key="1">
    <citation type="submission" date="2018-02" db="EMBL/GenBank/DDBJ databases">
        <title>novel marine gammaproteobacteria from coastal saline agro ecosystem.</title>
        <authorList>
            <person name="Krishnan R."/>
            <person name="Ramesh Kumar N."/>
        </authorList>
    </citation>
    <scope>NUCLEOTIDE SEQUENCE [LARGE SCALE GENOMIC DNA]</scope>
    <source>
        <strain evidence="13 14">228</strain>
    </source>
</reference>
<dbReference type="Proteomes" id="UP000238196">
    <property type="component" value="Unassembled WGS sequence"/>
</dbReference>
<feature type="domain" description="2Fe-2S ferredoxin-type" evidence="10">
    <location>
        <begin position="11"/>
        <end position="94"/>
    </location>
</feature>